<name>A0A2V3ILZ2_9FLOR</name>
<accession>A0A2V3ILZ2</accession>
<gene>
    <name evidence="1" type="ORF">BWQ96_07220</name>
</gene>
<comment type="caution">
    <text evidence="1">The sequence shown here is derived from an EMBL/GenBank/DDBJ whole genome shotgun (WGS) entry which is preliminary data.</text>
</comment>
<proteinExistence type="predicted"/>
<keyword evidence="2" id="KW-1185">Reference proteome</keyword>
<dbReference type="Proteomes" id="UP000247409">
    <property type="component" value="Unassembled WGS sequence"/>
</dbReference>
<reference evidence="1 2" key="1">
    <citation type="journal article" date="2018" name="Mol. Biol. Evol.">
        <title>Analysis of the draft genome of the red seaweed Gracilariopsis chorda provides insights into genome size evolution in Rhodophyta.</title>
        <authorList>
            <person name="Lee J."/>
            <person name="Yang E.C."/>
            <person name="Graf L."/>
            <person name="Yang J.H."/>
            <person name="Qiu H."/>
            <person name="Zel Zion U."/>
            <person name="Chan C.X."/>
            <person name="Stephens T.G."/>
            <person name="Weber A.P.M."/>
            <person name="Boo G.H."/>
            <person name="Boo S.M."/>
            <person name="Kim K.M."/>
            <person name="Shin Y."/>
            <person name="Jung M."/>
            <person name="Lee S.J."/>
            <person name="Yim H.S."/>
            <person name="Lee J.H."/>
            <person name="Bhattacharya D."/>
            <person name="Yoon H.S."/>
        </authorList>
    </citation>
    <scope>NUCLEOTIDE SEQUENCE [LARGE SCALE GENOMIC DNA]</scope>
    <source>
        <strain evidence="1 2">SKKU-2015</strain>
        <tissue evidence="1">Whole body</tissue>
    </source>
</reference>
<protein>
    <submittedName>
        <fullName evidence="1">Uncharacterized protein</fullName>
    </submittedName>
</protein>
<organism evidence="1 2">
    <name type="scientific">Gracilariopsis chorda</name>
    <dbReference type="NCBI Taxonomy" id="448386"/>
    <lineage>
        <taxon>Eukaryota</taxon>
        <taxon>Rhodophyta</taxon>
        <taxon>Florideophyceae</taxon>
        <taxon>Rhodymeniophycidae</taxon>
        <taxon>Gracilariales</taxon>
        <taxon>Gracilariaceae</taxon>
        <taxon>Gracilariopsis</taxon>
    </lineage>
</organism>
<dbReference type="AlphaFoldDB" id="A0A2V3ILZ2"/>
<sequence length="67" mass="7483">MEIMFATALIMRVGLPSQSERLGLKRRKQSASRRSELVVPTATDLPALESGVVHVQEHPDAWDLLRS</sequence>
<dbReference type="EMBL" id="NBIV01000139">
    <property type="protein sequence ID" value="PXF43073.1"/>
    <property type="molecule type" value="Genomic_DNA"/>
</dbReference>
<evidence type="ECO:0000313" key="1">
    <source>
        <dbReference type="EMBL" id="PXF43073.1"/>
    </source>
</evidence>
<evidence type="ECO:0000313" key="2">
    <source>
        <dbReference type="Proteomes" id="UP000247409"/>
    </source>
</evidence>